<dbReference type="AlphaFoldDB" id="A0AAW2ED44"/>
<evidence type="ECO:0008006" key="4">
    <source>
        <dbReference type="Google" id="ProtNLM"/>
    </source>
</evidence>
<evidence type="ECO:0000313" key="3">
    <source>
        <dbReference type="Proteomes" id="UP001430953"/>
    </source>
</evidence>
<feature type="compositionally biased region" description="Basic residues" evidence="1">
    <location>
        <begin position="37"/>
        <end position="55"/>
    </location>
</feature>
<dbReference type="Proteomes" id="UP001430953">
    <property type="component" value="Unassembled WGS sequence"/>
</dbReference>
<organism evidence="2 3">
    <name type="scientific">Cardiocondyla obscurior</name>
    <dbReference type="NCBI Taxonomy" id="286306"/>
    <lineage>
        <taxon>Eukaryota</taxon>
        <taxon>Metazoa</taxon>
        <taxon>Ecdysozoa</taxon>
        <taxon>Arthropoda</taxon>
        <taxon>Hexapoda</taxon>
        <taxon>Insecta</taxon>
        <taxon>Pterygota</taxon>
        <taxon>Neoptera</taxon>
        <taxon>Endopterygota</taxon>
        <taxon>Hymenoptera</taxon>
        <taxon>Apocrita</taxon>
        <taxon>Aculeata</taxon>
        <taxon>Formicoidea</taxon>
        <taxon>Formicidae</taxon>
        <taxon>Myrmicinae</taxon>
        <taxon>Cardiocondyla</taxon>
    </lineage>
</organism>
<accession>A0AAW2ED44</accession>
<reference evidence="2 3" key="1">
    <citation type="submission" date="2023-03" db="EMBL/GenBank/DDBJ databases">
        <title>High recombination rates correlate with genetic variation in Cardiocondyla obscurior ants.</title>
        <authorList>
            <person name="Errbii M."/>
        </authorList>
    </citation>
    <scope>NUCLEOTIDE SEQUENCE [LARGE SCALE GENOMIC DNA]</scope>
    <source>
        <strain evidence="2">Alpha-2009</strain>
        <tissue evidence="2">Whole body</tissue>
    </source>
</reference>
<sequence>MCLPSTTLAKVRKLTEPGVQQLCASVAHSFSLKRTRRLSPSRRTHFRRTRERKKDRKADYYTAKRRLLRIIENCGREQSSRSPSSGPVLKDMLR</sequence>
<evidence type="ECO:0000256" key="1">
    <source>
        <dbReference type="SAM" id="MobiDB-lite"/>
    </source>
</evidence>
<keyword evidence="3" id="KW-1185">Reference proteome</keyword>
<comment type="caution">
    <text evidence="2">The sequence shown here is derived from an EMBL/GenBank/DDBJ whole genome shotgun (WGS) entry which is preliminary data.</text>
</comment>
<protein>
    <recommendedName>
        <fullName evidence="4">Ribosomal protein S14</fullName>
    </recommendedName>
</protein>
<feature type="region of interest" description="Disordered" evidence="1">
    <location>
        <begin position="37"/>
        <end position="57"/>
    </location>
</feature>
<name>A0AAW2ED44_9HYME</name>
<proteinExistence type="predicted"/>
<evidence type="ECO:0000313" key="2">
    <source>
        <dbReference type="EMBL" id="KAL0100880.1"/>
    </source>
</evidence>
<gene>
    <name evidence="2" type="ORF">PUN28_019340</name>
</gene>
<dbReference type="EMBL" id="JADYXP020000025">
    <property type="protein sequence ID" value="KAL0100880.1"/>
    <property type="molecule type" value="Genomic_DNA"/>
</dbReference>
<feature type="region of interest" description="Disordered" evidence="1">
    <location>
        <begin position="73"/>
        <end position="94"/>
    </location>
</feature>